<dbReference type="PANTHER" id="PTHR31016:SF15">
    <property type="entry name" value="KINESIN-LIKE PROTEIN"/>
    <property type="match status" value="1"/>
</dbReference>
<comment type="caution">
    <text evidence="3">The sequence shown here is derived from an EMBL/GenBank/DDBJ whole genome shotgun (WGS) entry which is preliminary data.</text>
</comment>
<feature type="region of interest" description="Disordered" evidence="2">
    <location>
        <begin position="430"/>
        <end position="531"/>
    </location>
</feature>
<proteinExistence type="predicted"/>
<feature type="region of interest" description="Disordered" evidence="2">
    <location>
        <begin position="95"/>
        <end position="135"/>
    </location>
</feature>
<evidence type="ECO:0000256" key="2">
    <source>
        <dbReference type="SAM" id="MobiDB-lite"/>
    </source>
</evidence>
<reference evidence="3" key="1">
    <citation type="submission" date="2020-05" db="EMBL/GenBank/DDBJ databases">
        <title>WGS assembly of Panicum virgatum.</title>
        <authorList>
            <person name="Lovell J.T."/>
            <person name="Jenkins J."/>
            <person name="Shu S."/>
            <person name="Juenger T.E."/>
            <person name="Schmutz J."/>
        </authorList>
    </citation>
    <scope>NUCLEOTIDE SEQUENCE</scope>
    <source>
        <strain evidence="3">AP13</strain>
    </source>
</reference>
<feature type="compositionally biased region" description="Acidic residues" evidence="2">
    <location>
        <begin position="431"/>
        <end position="450"/>
    </location>
</feature>
<feature type="compositionally biased region" description="Basic and acidic residues" evidence="2">
    <location>
        <begin position="232"/>
        <end position="245"/>
    </location>
</feature>
<keyword evidence="1" id="KW-0175">Coiled coil</keyword>
<dbReference type="Proteomes" id="UP000823388">
    <property type="component" value="Chromosome 3K"/>
</dbReference>
<evidence type="ECO:0000313" key="4">
    <source>
        <dbReference type="Proteomes" id="UP000823388"/>
    </source>
</evidence>
<name>A0A8T0UZV4_PANVG</name>
<protein>
    <submittedName>
        <fullName evidence="3">Uncharacterized protein</fullName>
    </submittedName>
</protein>
<keyword evidence="4" id="KW-1185">Reference proteome</keyword>
<feature type="region of interest" description="Disordered" evidence="2">
    <location>
        <begin position="1"/>
        <end position="76"/>
    </location>
</feature>
<dbReference type="PANTHER" id="PTHR31016">
    <property type="entry name" value="OS04G0228100 PROTEIN"/>
    <property type="match status" value="1"/>
</dbReference>
<feature type="region of interest" description="Disordered" evidence="2">
    <location>
        <begin position="224"/>
        <end position="261"/>
    </location>
</feature>
<feature type="compositionally biased region" description="Polar residues" evidence="2">
    <location>
        <begin position="453"/>
        <end position="468"/>
    </location>
</feature>
<accession>A0A8T0UZV4</accession>
<organism evidence="3 4">
    <name type="scientific">Panicum virgatum</name>
    <name type="common">Blackwell switchgrass</name>
    <dbReference type="NCBI Taxonomy" id="38727"/>
    <lineage>
        <taxon>Eukaryota</taxon>
        <taxon>Viridiplantae</taxon>
        <taxon>Streptophyta</taxon>
        <taxon>Embryophyta</taxon>
        <taxon>Tracheophyta</taxon>
        <taxon>Spermatophyta</taxon>
        <taxon>Magnoliopsida</taxon>
        <taxon>Liliopsida</taxon>
        <taxon>Poales</taxon>
        <taxon>Poaceae</taxon>
        <taxon>PACMAD clade</taxon>
        <taxon>Panicoideae</taxon>
        <taxon>Panicodae</taxon>
        <taxon>Paniceae</taxon>
        <taxon>Panicinae</taxon>
        <taxon>Panicum</taxon>
        <taxon>Panicum sect. Hiantes</taxon>
    </lineage>
</organism>
<feature type="compositionally biased region" description="Low complexity" evidence="2">
    <location>
        <begin position="105"/>
        <end position="120"/>
    </location>
</feature>
<evidence type="ECO:0000256" key="1">
    <source>
        <dbReference type="SAM" id="Coils"/>
    </source>
</evidence>
<dbReference type="EMBL" id="CM029041">
    <property type="protein sequence ID" value="KAG2626766.1"/>
    <property type="molecule type" value="Genomic_DNA"/>
</dbReference>
<dbReference type="Gene3D" id="1.20.58.60">
    <property type="match status" value="1"/>
</dbReference>
<evidence type="ECO:0000313" key="3">
    <source>
        <dbReference type="EMBL" id="KAG2626766.1"/>
    </source>
</evidence>
<sequence>MPSSSPVAMPRHGIGSSRRARPQVNPAAWKRGQGSLRNNGHGTPTAPPPAEREPRKSSSPRSSLHQGTGAQALHAPLPLPVAAMAYRRKQGIQRSATFVEDHRQASSGGSASPAIASPRATRFADDNRRPDRSSGLAARVMVASSAPRGDLTLLAFGDRFAAAASHGDSQPSSPIEDPVTQLYTSTTMLNDDGPKYDLELSKKDEARRHGLWSLVAQKAKVMLDENGTPRAHSSESRWSYDRVRNSDSSPTSRRGAPEGKLDIGGKIKNVLEQEGLTVADTTTPGSGAAVVAGRKLQIRRKACSMDFRRANLVTSSDSSSTLSEMDSPQIKASRDVANAMAAKVKLLQRELKTLKADLAFSKERCAQLEEENRQLRDGNHDADEDMIRQQLETLLAEKARLANENTLYARENRFLREIVEYHQLNMQDVVNLDEDDIEEEDEDDVDDEKEAEQQYQGRGSSSLPSQLVQEEEEHQAAGPGTAPESPSRRRESPRMPGTNGGGTTGRESPRRLNTNSGDAVDYDSPRTRRDG</sequence>
<dbReference type="AlphaFoldDB" id="A0A8T0UZV4"/>
<feature type="compositionally biased region" description="Basic and acidic residues" evidence="2">
    <location>
        <begin position="122"/>
        <end position="132"/>
    </location>
</feature>
<gene>
    <name evidence="3" type="ORF">PVAP13_3KG377272</name>
</gene>
<feature type="coiled-coil region" evidence="1">
    <location>
        <begin position="337"/>
        <end position="411"/>
    </location>
</feature>